<organism evidence="3 4">
    <name type="scientific">Streptomyces gelaticus</name>
    <dbReference type="NCBI Taxonomy" id="285446"/>
    <lineage>
        <taxon>Bacteria</taxon>
        <taxon>Bacillati</taxon>
        <taxon>Actinomycetota</taxon>
        <taxon>Actinomycetes</taxon>
        <taxon>Kitasatosporales</taxon>
        <taxon>Streptomycetaceae</taxon>
        <taxon>Streptomyces</taxon>
    </lineage>
</organism>
<dbReference type="InterPro" id="IPR036390">
    <property type="entry name" value="WH_DNA-bd_sf"/>
</dbReference>
<dbReference type="InterPro" id="IPR011991">
    <property type="entry name" value="ArsR-like_HTH"/>
</dbReference>
<dbReference type="InterPro" id="IPR000835">
    <property type="entry name" value="HTH_MarR-typ"/>
</dbReference>
<proteinExistence type="predicted"/>
<dbReference type="PANTHER" id="PTHR33164:SF57">
    <property type="entry name" value="MARR-FAMILY TRANSCRIPTIONAL REGULATOR"/>
    <property type="match status" value="1"/>
</dbReference>
<feature type="compositionally biased region" description="Basic and acidic residues" evidence="1">
    <location>
        <begin position="173"/>
        <end position="188"/>
    </location>
</feature>
<accession>A0ABQ2VYL5</accession>
<dbReference type="Proteomes" id="UP000660675">
    <property type="component" value="Unassembled WGS sequence"/>
</dbReference>
<feature type="region of interest" description="Disordered" evidence="1">
    <location>
        <begin position="138"/>
        <end position="189"/>
    </location>
</feature>
<protein>
    <recommendedName>
        <fullName evidence="2">HTH marR-type domain-containing protein</fullName>
    </recommendedName>
</protein>
<feature type="region of interest" description="Disordered" evidence="1">
    <location>
        <begin position="197"/>
        <end position="216"/>
    </location>
</feature>
<feature type="compositionally biased region" description="Polar residues" evidence="1">
    <location>
        <begin position="245"/>
        <end position="260"/>
    </location>
</feature>
<dbReference type="SUPFAM" id="SSF46785">
    <property type="entry name" value="Winged helix' DNA-binding domain"/>
    <property type="match status" value="1"/>
</dbReference>
<dbReference type="InterPro" id="IPR036388">
    <property type="entry name" value="WH-like_DNA-bd_sf"/>
</dbReference>
<feature type="region of interest" description="Disordered" evidence="1">
    <location>
        <begin position="228"/>
        <end position="273"/>
    </location>
</feature>
<dbReference type="Gene3D" id="1.10.10.10">
    <property type="entry name" value="Winged helix-like DNA-binding domain superfamily/Winged helix DNA-binding domain"/>
    <property type="match status" value="1"/>
</dbReference>
<sequence length="294" mass="32198">MKDSNSWLLQLLTRCAIQLKFEIRETEGGTVPGTPEEREASLDVIQRELTAFARRARAVAARLHPELPLVSYTLLAHIEDRHGCRATDLAAHYMLDKSTVSQQISTLEKLGLVERHPAPGDHRIQVLHPTAAGTQAARLHTGQPPHGLPGTPRGLDGRRSRPVRGVTTALQLGERHHPARPTDTEDLIRPTAPRGLTALETPHAPHAPQAPQPRTTCSTRIADTTHKPQETTRAPNHTFHVKQKSGISSGTRTPNQNPESWESDFGAGNEEAPQAVGLWGFSLVREGGFEPPRP</sequence>
<evidence type="ECO:0000259" key="2">
    <source>
        <dbReference type="Pfam" id="PF12802"/>
    </source>
</evidence>
<keyword evidence="4" id="KW-1185">Reference proteome</keyword>
<evidence type="ECO:0000313" key="3">
    <source>
        <dbReference type="EMBL" id="GGV80478.1"/>
    </source>
</evidence>
<evidence type="ECO:0000256" key="1">
    <source>
        <dbReference type="SAM" id="MobiDB-lite"/>
    </source>
</evidence>
<comment type="caution">
    <text evidence="3">The sequence shown here is derived from an EMBL/GenBank/DDBJ whole genome shotgun (WGS) entry which is preliminary data.</text>
</comment>
<evidence type="ECO:0000313" key="4">
    <source>
        <dbReference type="Proteomes" id="UP000660675"/>
    </source>
</evidence>
<name>A0ABQ2VYL5_9ACTN</name>
<feature type="compositionally biased region" description="Low complexity" evidence="1">
    <location>
        <begin position="202"/>
        <end position="213"/>
    </location>
</feature>
<dbReference type="InterPro" id="IPR039422">
    <property type="entry name" value="MarR/SlyA-like"/>
</dbReference>
<dbReference type="PANTHER" id="PTHR33164">
    <property type="entry name" value="TRANSCRIPTIONAL REGULATOR, MARR FAMILY"/>
    <property type="match status" value="1"/>
</dbReference>
<dbReference type="EMBL" id="BMTF01000005">
    <property type="protein sequence ID" value="GGV80478.1"/>
    <property type="molecule type" value="Genomic_DNA"/>
</dbReference>
<dbReference type="CDD" id="cd00090">
    <property type="entry name" value="HTH_ARSR"/>
    <property type="match status" value="1"/>
</dbReference>
<dbReference type="Pfam" id="PF12802">
    <property type="entry name" value="MarR_2"/>
    <property type="match status" value="1"/>
</dbReference>
<feature type="domain" description="HTH marR-type" evidence="2">
    <location>
        <begin position="67"/>
        <end position="124"/>
    </location>
</feature>
<gene>
    <name evidence="3" type="ORF">GCM10015535_18640</name>
</gene>
<reference evidence="4" key="1">
    <citation type="journal article" date="2019" name="Int. J. Syst. Evol. Microbiol.">
        <title>The Global Catalogue of Microorganisms (GCM) 10K type strain sequencing project: providing services to taxonomists for standard genome sequencing and annotation.</title>
        <authorList>
            <consortium name="The Broad Institute Genomics Platform"/>
            <consortium name="The Broad Institute Genome Sequencing Center for Infectious Disease"/>
            <person name="Wu L."/>
            <person name="Ma J."/>
        </authorList>
    </citation>
    <scope>NUCLEOTIDE SEQUENCE [LARGE SCALE GENOMIC DNA]</scope>
    <source>
        <strain evidence="4">JCM 4376</strain>
    </source>
</reference>